<dbReference type="InterPro" id="IPR019752">
    <property type="entry name" value="Pyrv/ketoisovalerate_OxRed_cat"/>
</dbReference>
<gene>
    <name evidence="3" type="ORF">SDC9_187126</name>
</gene>
<dbReference type="GO" id="GO:0016903">
    <property type="term" value="F:oxidoreductase activity, acting on the aldehyde or oxo group of donors"/>
    <property type="evidence" value="ECO:0007669"/>
    <property type="project" value="InterPro"/>
</dbReference>
<evidence type="ECO:0000313" key="3">
    <source>
        <dbReference type="EMBL" id="MPN39598.1"/>
    </source>
</evidence>
<name>A0A645HKS4_9ZZZZ</name>
<reference evidence="3" key="1">
    <citation type="submission" date="2019-08" db="EMBL/GenBank/DDBJ databases">
        <authorList>
            <person name="Kucharzyk K."/>
            <person name="Murdoch R.W."/>
            <person name="Higgins S."/>
            <person name="Loffler F."/>
        </authorList>
    </citation>
    <scope>NUCLEOTIDE SEQUENCE</scope>
</reference>
<keyword evidence="1" id="KW-0560">Oxidoreductase</keyword>
<dbReference type="AlphaFoldDB" id="A0A645HKS4"/>
<accession>A0A645HKS4</accession>
<dbReference type="SUPFAM" id="SSF53323">
    <property type="entry name" value="Pyruvate-ferredoxin oxidoreductase, PFOR, domain III"/>
    <property type="match status" value="1"/>
</dbReference>
<sequence>MKTGRQITWYPSYGSEMRGGTANCTVKFSDEAIASPYAKTLDILFAMSGPAVDKFEASLKPGGLLLINTSIAKETRTYRDDIRVCFVPAAEIAEGVPGGAARGANMVMLGVFCRETGLFRPDELIRLIDEYFEEHGKKNPQNAVYFMAGYNNT</sequence>
<comment type="caution">
    <text evidence="3">The sequence shown here is derived from an EMBL/GenBank/DDBJ whole genome shotgun (WGS) entry which is preliminary data.</text>
</comment>
<dbReference type="EMBL" id="VSSQ01095503">
    <property type="protein sequence ID" value="MPN39598.1"/>
    <property type="molecule type" value="Genomic_DNA"/>
</dbReference>
<dbReference type="InterPro" id="IPR002869">
    <property type="entry name" value="Pyrv_flavodox_OxRed_cen"/>
</dbReference>
<evidence type="ECO:0000256" key="1">
    <source>
        <dbReference type="ARBA" id="ARBA00023002"/>
    </source>
</evidence>
<organism evidence="3">
    <name type="scientific">bioreactor metagenome</name>
    <dbReference type="NCBI Taxonomy" id="1076179"/>
    <lineage>
        <taxon>unclassified sequences</taxon>
        <taxon>metagenomes</taxon>
        <taxon>ecological metagenomes</taxon>
    </lineage>
</organism>
<dbReference type="PANTHER" id="PTHR42730">
    <property type="entry name" value="2-OXOGLUTARATE SYNTHASE SUBUNIT KORC"/>
    <property type="match status" value="1"/>
</dbReference>
<proteinExistence type="predicted"/>
<feature type="domain" description="Pyruvate/ketoisovalerate oxidoreductase catalytic" evidence="2">
    <location>
        <begin position="1"/>
        <end position="151"/>
    </location>
</feature>
<protein>
    <recommendedName>
        <fullName evidence="2">Pyruvate/ketoisovalerate oxidoreductase catalytic domain-containing protein</fullName>
    </recommendedName>
</protein>
<evidence type="ECO:0000259" key="2">
    <source>
        <dbReference type="Pfam" id="PF01558"/>
    </source>
</evidence>
<dbReference type="PANTHER" id="PTHR42730:SF1">
    <property type="entry name" value="2-OXOGLUTARATE SYNTHASE SUBUNIT KORC"/>
    <property type="match status" value="1"/>
</dbReference>
<dbReference type="InterPro" id="IPR052554">
    <property type="entry name" value="2-oxoglutarate_synth_KorC"/>
</dbReference>
<dbReference type="Pfam" id="PF01558">
    <property type="entry name" value="POR"/>
    <property type="match status" value="1"/>
</dbReference>
<dbReference type="Gene3D" id="3.40.920.10">
    <property type="entry name" value="Pyruvate-ferredoxin oxidoreductase, PFOR, domain III"/>
    <property type="match status" value="1"/>
</dbReference>